<organism evidence="1">
    <name type="scientific">Anguilla anguilla</name>
    <name type="common">European freshwater eel</name>
    <name type="synonym">Muraena anguilla</name>
    <dbReference type="NCBI Taxonomy" id="7936"/>
    <lineage>
        <taxon>Eukaryota</taxon>
        <taxon>Metazoa</taxon>
        <taxon>Chordata</taxon>
        <taxon>Craniata</taxon>
        <taxon>Vertebrata</taxon>
        <taxon>Euteleostomi</taxon>
        <taxon>Actinopterygii</taxon>
        <taxon>Neopterygii</taxon>
        <taxon>Teleostei</taxon>
        <taxon>Anguilliformes</taxon>
        <taxon>Anguillidae</taxon>
        <taxon>Anguilla</taxon>
    </lineage>
</organism>
<proteinExistence type="predicted"/>
<reference evidence="1" key="2">
    <citation type="journal article" date="2015" name="Fish Shellfish Immunol.">
        <title>Early steps in the European eel (Anguilla anguilla)-Vibrio vulnificus interaction in the gills: Role of the RtxA13 toxin.</title>
        <authorList>
            <person name="Callol A."/>
            <person name="Pajuelo D."/>
            <person name="Ebbesson L."/>
            <person name="Teles M."/>
            <person name="MacKenzie S."/>
            <person name="Amaro C."/>
        </authorList>
    </citation>
    <scope>NUCLEOTIDE SEQUENCE</scope>
</reference>
<dbReference type="EMBL" id="GBXM01095595">
    <property type="protein sequence ID" value="JAH12982.1"/>
    <property type="molecule type" value="Transcribed_RNA"/>
</dbReference>
<evidence type="ECO:0000313" key="1">
    <source>
        <dbReference type="EMBL" id="JAH12982.1"/>
    </source>
</evidence>
<sequence length="38" mass="4506">MDEQESTQINIGLHDQHWSTYMIKLLLRCLVWSCQSPT</sequence>
<accession>A0A0E9Q8X6</accession>
<dbReference type="AlphaFoldDB" id="A0A0E9Q8X6"/>
<reference evidence="1" key="1">
    <citation type="submission" date="2014-11" db="EMBL/GenBank/DDBJ databases">
        <authorList>
            <person name="Amaro Gonzalez C."/>
        </authorList>
    </citation>
    <scope>NUCLEOTIDE SEQUENCE</scope>
</reference>
<name>A0A0E9Q8X6_ANGAN</name>
<protein>
    <submittedName>
        <fullName evidence="1">Uncharacterized protein</fullName>
    </submittedName>
</protein>